<name>A0A1B1TC69_9ARCH</name>
<dbReference type="GO" id="GO:0006529">
    <property type="term" value="P:asparagine biosynthetic process"/>
    <property type="evidence" value="ECO:0007669"/>
    <property type="project" value="UniProtKB-KW"/>
</dbReference>
<dbReference type="Pfam" id="PF13537">
    <property type="entry name" value="GATase_7"/>
    <property type="match status" value="1"/>
</dbReference>
<protein>
    <recommendedName>
        <fullName evidence="5">Putative asparagine synthetase [glutamine-hydrolyzing]</fullName>
        <ecNumber evidence="5">6.3.5.4</ecNumber>
    </recommendedName>
</protein>
<comment type="similarity">
    <text evidence="1">Belongs to the asparagine synthetase family.</text>
</comment>
<dbReference type="SUPFAM" id="SSF56235">
    <property type="entry name" value="N-terminal nucleophile aminohydrolases (Ntn hydrolases)"/>
    <property type="match status" value="1"/>
</dbReference>
<dbReference type="NCBIfam" id="TIGR01536">
    <property type="entry name" value="asn_synth_AEB"/>
    <property type="match status" value="1"/>
</dbReference>
<dbReference type="Gene3D" id="3.40.50.620">
    <property type="entry name" value="HUPs"/>
    <property type="match status" value="1"/>
</dbReference>
<keyword evidence="2 5" id="KW-0547">Nucleotide-binding</keyword>
<dbReference type="PROSITE" id="PS51278">
    <property type="entry name" value="GATASE_TYPE_2"/>
    <property type="match status" value="1"/>
</dbReference>
<proteinExistence type="inferred from homology"/>
<dbReference type="InterPro" id="IPR006426">
    <property type="entry name" value="Asn_synth_AEB"/>
</dbReference>
<evidence type="ECO:0000256" key="1">
    <source>
        <dbReference type="ARBA" id="ARBA00005752"/>
    </source>
</evidence>
<dbReference type="SUPFAM" id="SSF52402">
    <property type="entry name" value="Adenine nucleotide alpha hydrolases-like"/>
    <property type="match status" value="1"/>
</dbReference>
<dbReference type="InterPro" id="IPR033738">
    <property type="entry name" value="AsnB_N"/>
</dbReference>
<dbReference type="EC" id="6.3.5.4" evidence="5"/>
<dbReference type="Pfam" id="PF00733">
    <property type="entry name" value="Asn_synthase"/>
    <property type="match status" value="1"/>
</dbReference>
<feature type="binding site" evidence="7">
    <location>
        <position position="329"/>
    </location>
    <ligand>
        <name>ATP</name>
        <dbReference type="ChEBI" id="CHEBI:30616"/>
    </ligand>
</feature>
<feature type="binding site" evidence="7">
    <location>
        <position position="96"/>
    </location>
    <ligand>
        <name>L-glutamine</name>
        <dbReference type="ChEBI" id="CHEBI:58359"/>
    </ligand>
</feature>
<evidence type="ECO:0000256" key="3">
    <source>
        <dbReference type="ARBA" id="ARBA00022840"/>
    </source>
</evidence>
<organism evidence="9">
    <name type="scientific">uncultured Poseidoniia archaeon</name>
    <dbReference type="NCBI Taxonomy" id="1697135"/>
    <lineage>
        <taxon>Archaea</taxon>
        <taxon>Methanobacteriati</taxon>
        <taxon>Thermoplasmatota</taxon>
        <taxon>Candidatus Poseidoniia</taxon>
        <taxon>environmental samples</taxon>
    </lineage>
</organism>
<keyword evidence="4 6" id="KW-0315">Glutamine amidotransferase</keyword>
<keyword evidence="6" id="KW-0061">Asparagine biosynthesis</keyword>
<dbReference type="PIRSF" id="PIRSF001589">
    <property type="entry name" value="Asn_synthetase_glu-h"/>
    <property type="match status" value="1"/>
</dbReference>
<dbReference type="GO" id="GO:0005524">
    <property type="term" value="F:ATP binding"/>
    <property type="evidence" value="ECO:0007669"/>
    <property type="project" value="UniProtKB-KW"/>
</dbReference>
<evidence type="ECO:0000313" key="9">
    <source>
        <dbReference type="EMBL" id="ANV79874.1"/>
    </source>
</evidence>
<dbReference type="EMBL" id="KP211856">
    <property type="protein sequence ID" value="ANV79874.1"/>
    <property type="molecule type" value="Genomic_DNA"/>
</dbReference>
<dbReference type="InterPro" id="IPR029055">
    <property type="entry name" value="Ntn_hydrolases_N"/>
</dbReference>
<dbReference type="CDD" id="cd01991">
    <property type="entry name" value="Asn_synthase_B_C"/>
    <property type="match status" value="1"/>
</dbReference>
<feature type="domain" description="Glutamine amidotransferase type-2" evidence="8">
    <location>
        <begin position="2"/>
        <end position="244"/>
    </location>
</feature>
<reference evidence="9" key="1">
    <citation type="submission" date="2014-11" db="EMBL/GenBank/DDBJ databases">
        <authorList>
            <person name="Zhu J."/>
            <person name="Qi W."/>
            <person name="Song R."/>
        </authorList>
    </citation>
    <scope>NUCLEOTIDE SEQUENCE</scope>
</reference>
<dbReference type="PANTHER" id="PTHR43284">
    <property type="entry name" value="ASPARAGINE SYNTHETASE (GLUTAMINE-HYDROLYZING)"/>
    <property type="match status" value="1"/>
</dbReference>
<dbReference type="PANTHER" id="PTHR43284:SF1">
    <property type="entry name" value="ASPARAGINE SYNTHETASE"/>
    <property type="match status" value="1"/>
</dbReference>
<feature type="active site" description="For GATase activity" evidence="6">
    <location>
        <position position="2"/>
    </location>
</feature>
<dbReference type="InterPro" id="IPR017932">
    <property type="entry name" value="GATase_2_dom"/>
</dbReference>
<sequence length="621" mass="70119">MCGIIGLLGNSDNSVANSMLSSLSHRGPNGMEIFSDIISNGSITLGHARLSIVDLQNSKQPLGSDHGSVLIQNGQIYNYKSIKSEIRNYPWRTNGDGEVILALNKHSSKSRYEFYKPVESRFNGYIRVTDNYLEINNPATTHNSWVQKLDGMWGFALWDSCKQELILSRDAMGIKPLFRTILDDGTLLFASEIKAFYQHPDFSRRPDINAIYARLAYEYPIDNTTLFEGVTQVEPGTIETWSLDSDGKAVLTGISKFSSEKISPNKNWDPISGSKKLLSSLRDGVQDRFMSDVPIGVVLSGGLDSSIIAALSHDSATATNSNIPECWTVADSEENPDYIFSESVANHLDLKFNPKIIENDVFYKQLPNFSWHGEDLDISVLFWQPLFQEMSKHVSVGLCGQGADELHAGYQRYKDLDSHYKLIKSRLDDTNNSLDLNFPTGPGSPWRDKKIFHNNNFSNLISTLQFEIDRGQLSNFQLRLADRHSMAFGLEARVPFLNYRHRHESYKVPLNWKVSHKEEKMALREAAKLTKLPKIVTNRPKMPAGTATTPSLLSSFMEELTPHAIEWSKEYGILSDILRKQPDMAVGIRLFHSLHMTERDVNFSKNNLMDLLEDVGSWVIN</sequence>
<dbReference type="Gene3D" id="3.60.20.10">
    <property type="entry name" value="Glutamine Phosphoribosylpyrophosphate, subunit 1, domain 1"/>
    <property type="match status" value="1"/>
</dbReference>
<reference evidence="9" key="2">
    <citation type="journal article" date="2015" name="ISME J.">
        <title>A new class of marine Euryarchaeota group II from the Mediterranean deep chlorophyll maximum.</title>
        <authorList>
            <person name="Martin-Cuadrado A.B."/>
            <person name="Garcia-Heredia I."/>
            <person name="Molto A.G."/>
            <person name="Lopez-Ubeda R."/>
            <person name="Kimes N."/>
            <person name="Lopez-Garcia P."/>
            <person name="Moreira D."/>
            <person name="Rodriguez-Valera F."/>
        </authorList>
    </citation>
    <scope>NUCLEOTIDE SEQUENCE</scope>
</reference>
<keyword evidence="6" id="KW-0028">Amino-acid biosynthesis</keyword>
<evidence type="ECO:0000259" key="8">
    <source>
        <dbReference type="PROSITE" id="PS51278"/>
    </source>
</evidence>
<evidence type="ECO:0000256" key="4">
    <source>
        <dbReference type="ARBA" id="ARBA00022962"/>
    </source>
</evidence>
<keyword evidence="3 5" id="KW-0067">ATP-binding</keyword>
<dbReference type="InterPro" id="IPR001962">
    <property type="entry name" value="Asn_synthase"/>
</dbReference>
<dbReference type="InterPro" id="IPR014729">
    <property type="entry name" value="Rossmann-like_a/b/a_fold"/>
</dbReference>
<dbReference type="GO" id="GO:0004066">
    <property type="term" value="F:asparagine synthase (glutamine-hydrolyzing) activity"/>
    <property type="evidence" value="ECO:0007669"/>
    <property type="project" value="UniProtKB-EC"/>
</dbReference>
<accession>A0A1B1TC69</accession>
<evidence type="ECO:0000256" key="6">
    <source>
        <dbReference type="PIRSR" id="PIRSR001589-1"/>
    </source>
</evidence>
<evidence type="ECO:0000256" key="7">
    <source>
        <dbReference type="PIRSR" id="PIRSR001589-2"/>
    </source>
</evidence>
<dbReference type="InterPro" id="IPR051786">
    <property type="entry name" value="ASN_synthetase/amidase"/>
</dbReference>
<evidence type="ECO:0000256" key="5">
    <source>
        <dbReference type="PIRNR" id="PIRNR001589"/>
    </source>
</evidence>
<dbReference type="CDD" id="cd00712">
    <property type="entry name" value="AsnB"/>
    <property type="match status" value="1"/>
</dbReference>
<dbReference type="GO" id="GO:0005829">
    <property type="term" value="C:cytosol"/>
    <property type="evidence" value="ECO:0007669"/>
    <property type="project" value="TreeGrafter"/>
</dbReference>
<dbReference type="AlphaFoldDB" id="A0A1B1TC69"/>
<comment type="catalytic activity">
    <reaction evidence="5">
        <text>L-aspartate + L-glutamine + ATP + H2O = L-asparagine + L-glutamate + AMP + diphosphate + H(+)</text>
        <dbReference type="Rhea" id="RHEA:12228"/>
        <dbReference type="ChEBI" id="CHEBI:15377"/>
        <dbReference type="ChEBI" id="CHEBI:15378"/>
        <dbReference type="ChEBI" id="CHEBI:29985"/>
        <dbReference type="ChEBI" id="CHEBI:29991"/>
        <dbReference type="ChEBI" id="CHEBI:30616"/>
        <dbReference type="ChEBI" id="CHEBI:33019"/>
        <dbReference type="ChEBI" id="CHEBI:58048"/>
        <dbReference type="ChEBI" id="CHEBI:58359"/>
        <dbReference type="ChEBI" id="CHEBI:456215"/>
        <dbReference type="EC" id="6.3.5.4"/>
    </reaction>
</comment>
<evidence type="ECO:0000256" key="2">
    <source>
        <dbReference type="ARBA" id="ARBA00022741"/>
    </source>
</evidence>